<dbReference type="EMBL" id="JADCKB010000001">
    <property type="protein sequence ID" value="MBE5039069.1"/>
    <property type="molecule type" value="Genomic_DNA"/>
</dbReference>
<evidence type="ECO:0000313" key="3">
    <source>
        <dbReference type="Proteomes" id="UP000806542"/>
    </source>
</evidence>
<keyword evidence="3" id="KW-1185">Reference proteome</keyword>
<organism evidence="2 3">
    <name type="scientific">Ructibacterium gallinarum</name>
    <dbReference type="NCBI Taxonomy" id="2779355"/>
    <lineage>
        <taxon>Bacteria</taxon>
        <taxon>Bacillati</taxon>
        <taxon>Bacillota</taxon>
        <taxon>Clostridia</taxon>
        <taxon>Eubacteriales</taxon>
        <taxon>Oscillospiraceae</taxon>
        <taxon>Ructibacterium</taxon>
    </lineage>
</organism>
<proteinExistence type="predicted"/>
<feature type="chain" id="PRO_5039236749" description="Lipoprotein" evidence="1">
    <location>
        <begin position="23"/>
        <end position="201"/>
    </location>
</feature>
<accession>A0A9D5R845</accession>
<evidence type="ECO:0008006" key="4">
    <source>
        <dbReference type="Google" id="ProtNLM"/>
    </source>
</evidence>
<dbReference type="RefSeq" id="WP_226391619.1">
    <property type="nucleotide sequence ID" value="NZ_JADCKB010000001.1"/>
</dbReference>
<reference evidence="2" key="1">
    <citation type="submission" date="2020-10" db="EMBL/GenBank/DDBJ databases">
        <title>ChiBAC.</title>
        <authorList>
            <person name="Zenner C."/>
            <person name="Hitch T.C.A."/>
            <person name="Clavel T."/>
        </authorList>
    </citation>
    <scope>NUCLEOTIDE SEQUENCE</scope>
    <source>
        <strain evidence="2">DSM 107454</strain>
    </source>
</reference>
<keyword evidence="1" id="KW-0732">Signal</keyword>
<evidence type="ECO:0000256" key="1">
    <source>
        <dbReference type="SAM" id="SignalP"/>
    </source>
</evidence>
<name>A0A9D5R845_9FIRM</name>
<dbReference type="Proteomes" id="UP000806542">
    <property type="component" value="Unassembled WGS sequence"/>
</dbReference>
<protein>
    <recommendedName>
        <fullName evidence="4">Lipoprotein</fullName>
    </recommendedName>
</protein>
<feature type="signal peptide" evidence="1">
    <location>
        <begin position="1"/>
        <end position="22"/>
    </location>
</feature>
<comment type="caution">
    <text evidence="2">The sequence shown here is derived from an EMBL/GenBank/DDBJ whole genome shotgun (WGS) entry which is preliminary data.</text>
</comment>
<evidence type="ECO:0000313" key="2">
    <source>
        <dbReference type="EMBL" id="MBE5039069.1"/>
    </source>
</evidence>
<dbReference type="PROSITE" id="PS51257">
    <property type="entry name" value="PROKAR_LIPOPROTEIN"/>
    <property type="match status" value="1"/>
</dbReference>
<sequence>MKKLCSLLFSLVIIAAMTGCDAISIGMIGGSDGPTNVIVSSGKESKYRSEKEPVKVVKVGGFLYYETGEDNDISGRCGTLDGHFAKAAEKYEIPQNDNESNFELNDTNCSGYQIGMAEDTIEIPIENDWEIFKKLYDPEKDLSQYKFIMKVEGKTEYSFGDAEYIVLTNDLDITANDIAKSYLSSQSADVLDVYIVSMDTD</sequence>
<gene>
    <name evidence="2" type="ORF">INF28_01115</name>
</gene>
<dbReference type="AlphaFoldDB" id="A0A9D5R845"/>